<dbReference type="SUPFAM" id="SSF51905">
    <property type="entry name" value="FAD/NAD(P)-binding domain"/>
    <property type="match status" value="1"/>
</dbReference>
<name>A0A7C9W0D8_9PSEU</name>
<dbReference type="AlphaFoldDB" id="A0A7C9W0D8"/>
<dbReference type="Gene3D" id="3.50.50.60">
    <property type="entry name" value="FAD/NAD(P)-binding domain"/>
    <property type="match status" value="1"/>
</dbReference>
<evidence type="ECO:0000256" key="1">
    <source>
        <dbReference type="SAM" id="MobiDB-lite"/>
    </source>
</evidence>
<dbReference type="PRINTS" id="PR00420">
    <property type="entry name" value="RNGMNOXGNASE"/>
</dbReference>
<dbReference type="InterPro" id="IPR036188">
    <property type="entry name" value="FAD/NAD-bd_sf"/>
</dbReference>
<protein>
    <recommendedName>
        <fullName evidence="4">2-polyprenyl-6-methoxyphenol hydroxylase</fullName>
    </recommendedName>
</protein>
<dbReference type="InterPro" id="IPR051704">
    <property type="entry name" value="FAD_aromatic-hydroxylase"/>
</dbReference>
<keyword evidence="3" id="KW-1185">Reference proteome</keyword>
<dbReference type="PANTHER" id="PTHR46865:SF8">
    <property type="entry name" value="POSSIBLE OXIDOREDUCTASE"/>
    <property type="match status" value="1"/>
</dbReference>
<evidence type="ECO:0000313" key="2">
    <source>
        <dbReference type="EMBL" id="NGY66515.1"/>
    </source>
</evidence>
<evidence type="ECO:0008006" key="4">
    <source>
        <dbReference type="Google" id="ProtNLM"/>
    </source>
</evidence>
<dbReference type="Proteomes" id="UP000481360">
    <property type="component" value="Unassembled WGS sequence"/>
</dbReference>
<reference evidence="2 3" key="1">
    <citation type="submission" date="2020-03" db="EMBL/GenBank/DDBJ databases">
        <title>Isolation and identification of active actinomycetes.</title>
        <authorList>
            <person name="Sun X."/>
        </authorList>
    </citation>
    <scope>NUCLEOTIDE SEQUENCE [LARGE SCALE GENOMIC DNA]</scope>
    <source>
        <strain evidence="2 3">NEAU-D13</strain>
    </source>
</reference>
<feature type="compositionally biased region" description="Polar residues" evidence="1">
    <location>
        <begin position="328"/>
        <end position="338"/>
    </location>
</feature>
<accession>A0A7C9W0D8</accession>
<dbReference type="PANTHER" id="PTHR46865">
    <property type="entry name" value="OXIDOREDUCTASE-RELATED"/>
    <property type="match status" value="1"/>
</dbReference>
<evidence type="ECO:0000313" key="3">
    <source>
        <dbReference type="Proteomes" id="UP000481360"/>
    </source>
</evidence>
<organism evidence="2 3">
    <name type="scientific">Lentzea alba</name>
    <dbReference type="NCBI Taxonomy" id="2714351"/>
    <lineage>
        <taxon>Bacteria</taxon>
        <taxon>Bacillati</taxon>
        <taxon>Actinomycetota</taxon>
        <taxon>Actinomycetes</taxon>
        <taxon>Pseudonocardiales</taxon>
        <taxon>Pseudonocardiaceae</taxon>
        <taxon>Lentzea</taxon>
    </lineage>
</organism>
<proteinExistence type="predicted"/>
<feature type="region of interest" description="Disordered" evidence="1">
    <location>
        <begin position="319"/>
        <end position="338"/>
    </location>
</feature>
<dbReference type="RefSeq" id="WP_166056353.1">
    <property type="nucleotide sequence ID" value="NZ_JAAMPJ010000024.1"/>
</dbReference>
<gene>
    <name evidence="2" type="ORF">G7043_47315</name>
</gene>
<sequence>MLTRRALVVGEGTSGLATTYRLLRSGWDVTVLTTGTPPRFDGVPAALTDFGFDAARRLGLLPALTQRRQPRCALVQVDSAGVPLAVHPKPSPRHPVLDRDDVVAVLNDVIGDAARRHDTRVPDLVADDCGVTATFANGDEDWFDLVVGADGACSAIRDAVFSPPDDDLPRWSTLSGRIELASSCAVSMHLATRSLRLHPLRDEQSAVSFAWRHTPGTPWRQQFADLGWLVPELVSRVDGEPSSGWARTGRWVHRRIVLIGDAAWYLGPHSERCVSLALGGAELLGDALDIFPDSDQALSWWERTLRPYVRRAQARNRAPQNREARWDSPSTRSVSWTR</sequence>
<comment type="caution">
    <text evidence="2">The sequence shown here is derived from an EMBL/GenBank/DDBJ whole genome shotgun (WGS) entry which is preliminary data.</text>
</comment>
<dbReference type="EMBL" id="JAAMPJ010000024">
    <property type="protein sequence ID" value="NGY66515.1"/>
    <property type="molecule type" value="Genomic_DNA"/>
</dbReference>